<keyword evidence="2" id="KW-1185">Reference proteome</keyword>
<dbReference type="RefSeq" id="WP_003058943.1">
    <property type="nucleotide sequence ID" value="NZ_AOUO01000037.1"/>
</dbReference>
<evidence type="ECO:0000313" key="1">
    <source>
        <dbReference type="EMBL" id="EOD69888.1"/>
    </source>
</evidence>
<proteinExistence type="predicted"/>
<gene>
    <name evidence="1" type="ORF">H480_03947</name>
</gene>
<dbReference type="Proteomes" id="UP000014139">
    <property type="component" value="Unassembled WGS sequence"/>
</dbReference>
<dbReference type="OrthoDB" id="3696261at2"/>
<comment type="caution">
    <text evidence="1">The sequence shown here is derived from an EMBL/GenBank/DDBJ whole genome shotgun (WGS) entry which is preliminary data.</text>
</comment>
<reference evidence="1 2" key="1">
    <citation type="submission" date="2013-02" db="EMBL/GenBank/DDBJ databases">
        <title>Draft genome sequence of Amycolatopsis vancoresmycina strain DSM 44592T.</title>
        <authorList>
            <person name="Kumar S."/>
            <person name="Kaur N."/>
            <person name="Kaur C."/>
            <person name="Raghava G.P.S."/>
            <person name="Mayilraj S."/>
        </authorList>
    </citation>
    <scope>NUCLEOTIDE SEQUENCE [LARGE SCALE GENOMIC DNA]</scope>
    <source>
        <strain evidence="1 2">DSM 44592</strain>
    </source>
</reference>
<dbReference type="EMBL" id="AOUO01000037">
    <property type="protein sequence ID" value="EOD69888.1"/>
    <property type="molecule type" value="Genomic_DNA"/>
</dbReference>
<name>R1GF96_9PSEU</name>
<accession>R1GF96</accession>
<protein>
    <submittedName>
        <fullName evidence="1">Uncharacterized protein</fullName>
    </submittedName>
</protein>
<sequence>MSEPLIRSTEPRREWLVRCSDAWRDLAVCSVEVNRGEIGIFGPRGDVFTLNRAEIADFRTALDAAIGQAESDLRAERAGRAADYRI</sequence>
<dbReference type="PATRIC" id="fig|1292037.4.peg.774"/>
<organism evidence="1 2">
    <name type="scientific">Amycolatopsis vancoresmycina DSM 44592</name>
    <dbReference type="NCBI Taxonomy" id="1292037"/>
    <lineage>
        <taxon>Bacteria</taxon>
        <taxon>Bacillati</taxon>
        <taxon>Actinomycetota</taxon>
        <taxon>Actinomycetes</taxon>
        <taxon>Pseudonocardiales</taxon>
        <taxon>Pseudonocardiaceae</taxon>
        <taxon>Amycolatopsis</taxon>
    </lineage>
</organism>
<dbReference type="AlphaFoldDB" id="R1GF96"/>
<evidence type="ECO:0000313" key="2">
    <source>
        <dbReference type="Proteomes" id="UP000014139"/>
    </source>
</evidence>